<accession>A0A5C8KY20</accession>
<evidence type="ECO:0000256" key="4">
    <source>
        <dbReference type="ARBA" id="ARBA00023172"/>
    </source>
</evidence>
<dbReference type="RefSeq" id="WP_147890370.1">
    <property type="nucleotide sequence ID" value="NZ_VRTS01000001.1"/>
</dbReference>
<feature type="compositionally biased region" description="Acidic residues" evidence="6">
    <location>
        <begin position="460"/>
        <end position="472"/>
    </location>
</feature>
<dbReference type="Proteomes" id="UP000321248">
    <property type="component" value="Unassembled WGS sequence"/>
</dbReference>
<dbReference type="GO" id="GO:0006310">
    <property type="term" value="P:DNA recombination"/>
    <property type="evidence" value="ECO:0007669"/>
    <property type="project" value="UniProtKB-KW"/>
</dbReference>
<name>A0A5C8KY20_9GAMM</name>
<keyword evidence="3 5" id="KW-0175">Coiled coil</keyword>
<dbReference type="OrthoDB" id="9765111at2"/>
<reference evidence="7 8" key="1">
    <citation type="submission" date="2019-08" db="EMBL/GenBank/DDBJ databases">
        <authorList>
            <person name="Karlyshev A.V."/>
        </authorList>
    </citation>
    <scope>NUCLEOTIDE SEQUENCE [LARGE SCALE GENOMIC DNA]</scope>
    <source>
        <strain evidence="7 8">Alg18-2.2</strain>
    </source>
</reference>
<evidence type="ECO:0000256" key="5">
    <source>
        <dbReference type="SAM" id="Coils"/>
    </source>
</evidence>
<evidence type="ECO:0000256" key="2">
    <source>
        <dbReference type="ARBA" id="ARBA00009840"/>
    </source>
</evidence>
<comment type="caution">
    <text evidence="7">The sequence shown here is derived from an EMBL/GenBank/DDBJ whole genome shotgun (WGS) entry which is preliminary data.</text>
</comment>
<dbReference type="InterPro" id="IPR003798">
    <property type="entry name" value="DNA_recombination_RmuC"/>
</dbReference>
<evidence type="ECO:0000256" key="3">
    <source>
        <dbReference type="ARBA" id="ARBA00023054"/>
    </source>
</evidence>
<evidence type="ECO:0000313" key="7">
    <source>
        <dbReference type="EMBL" id="TXK65697.1"/>
    </source>
</evidence>
<feature type="coiled-coil region" evidence="5">
    <location>
        <begin position="181"/>
        <end position="208"/>
    </location>
</feature>
<organism evidence="7 8">
    <name type="scientific">Alkalisalibacterium limincola</name>
    <dbReference type="NCBI Taxonomy" id="2699169"/>
    <lineage>
        <taxon>Bacteria</taxon>
        <taxon>Pseudomonadati</taxon>
        <taxon>Pseudomonadota</taxon>
        <taxon>Gammaproteobacteria</taxon>
        <taxon>Lysobacterales</taxon>
        <taxon>Lysobacteraceae</taxon>
        <taxon>Alkalisalibacterium</taxon>
    </lineage>
</organism>
<keyword evidence="8" id="KW-1185">Reference proteome</keyword>
<comment type="function">
    <text evidence="1">Involved in DNA recombination.</text>
</comment>
<evidence type="ECO:0000256" key="1">
    <source>
        <dbReference type="ARBA" id="ARBA00003416"/>
    </source>
</evidence>
<evidence type="ECO:0000256" key="6">
    <source>
        <dbReference type="SAM" id="MobiDB-lite"/>
    </source>
</evidence>
<feature type="region of interest" description="Disordered" evidence="6">
    <location>
        <begin position="443"/>
        <end position="472"/>
    </location>
</feature>
<dbReference type="PANTHER" id="PTHR30563:SF0">
    <property type="entry name" value="DNA RECOMBINATION PROTEIN RMUC"/>
    <property type="match status" value="1"/>
</dbReference>
<dbReference type="PANTHER" id="PTHR30563">
    <property type="entry name" value="DNA RECOMBINATION PROTEIN RMUC"/>
    <property type="match status" value="1"/>
</dbReference>
<proteinExistence type="inferred from homology"/>
<evidence type="ECO:0000313" key="8">
    <source>
        <dbReference type="Proteomes" id="UP000321248"/>
    </source>
</evidence>
<keyword evidence="4" id="KW-0233">DNA recombination</keyword>
<sequence length="472" mass="53554">MIQVLLPVLVLLVLVALGALVLATRRHRMAVAALEQRLRQAEEESRQQRTRADGLAEDRARLEARTERLGVLEARIADLEGQLREAAELRLVAERRGAELESRLEEQARAADERLKELQDARERMRLEFQSLAAKIMEENSQRLGERQTEQLGHLLNPLREQIGDFRKLVSESYEKEGRERTVLQTELKQLLSLNQKLSDEARSLTRALTTDNRTQGYWGELKLERLLESAGLEKGQQYLTQESYKDAEGDRYRPDAVLVLPEDRHIVIDAKMNLVDYQRACDAVGDEEREACMLRHATAMRTHMRQLGEKDYSRLQGLNSPELVLMFIPVEAAFLEAVRRDSSLYDDAFARKIVLVGPSNLLASLQLVAQMWRTEQQNRNTQKIMERAASLYDKFVGFVGDLEKVRTQFATAGNTLDGAYAKLATGRGNLVRRAEELRRLGISPGKRLGGPLVEQAGAGEDDDEPVEEETD</sequence>
<feature type="coiled-coil region" evidence="5">
    <location>
        <begin position="24"/>
        <end position="135"/>
    </location>
</feature>
<protein>
    <submittedName>
        <fullName evidence="7">DNA recombination protein RmuC</fullName>
    </submittedName>
</protein>
<dbReference type="EMBL" id="VRTS01000001">
    <property type="protein sequence ID" value="TXK65697.1"/>
    <property type="molecule type" value="Genomic_DNA"/>
</dbReference>
<gene>
    <name evidence="7" type="primary">rmuC</name>
    <name evidence="7" type="ORF">FU658_00815</name>
</gene>
<dbReference type="AlphaFoldDB" id="A0A5C8KY20"/>
<dbReference type="Pfam" id="PF02646">
    <property type="entry name" value="RmuC"/>
    <property type="match status" value="1"/>
</dbReference>
<comment type="similarity">
    <text evidence="2">Belongs to the RmuC family.</text>
</comment>